<keyword evidence="2" id="KW-0723">Serine/threonine-protein kinase</keyword>
<dbReference type="PANTHER" id="PTHR47634:SF6">
    <property type="entry name" value="SRSF PROTEIN KINASE 2"/>
    <property type="match status" value="1"/>
</dbReference>
<dbReference type="GO" id="GO:0000245">
    <property type="term" value="P:spliceosomal complex assembly"/>
    <property type="evidence" value="ECO:0007669"/>
    <property type="project" value="TreeGrafter"/>
</dbReference>
<evidence type="ECO:0000256" key="8">
    <source>
        <dbReference type="ARBA" id="ARBA00048679"/>
    </source>
</evidence>
<organism evidence="10 11">
    <name type="scientific">Rhinopithecus bieti</name>
    <name type="common">Black snub-nosed monkey</name>
    <name type="synonym">Pygathrix bieti</name>
    <dbReference type="NCBI Taxonomy" id="61621"/>
    <lineage>
        <taxon>Eukaryota</taxon>
        <taxon>Metazoa</taxon>
        <taxon>Chordata</taxon>
        <taxon>Craniata</taxon>
        <taxon>Vertebrata</taxon>
        <taxon>Euteleostomi</taxon>
        <taxon>Mammalia</taxon>
        <taxon>Eutheria</taxon>
        <taxon>Euarchontoglires</taxon>
        <taxon>Primates</taxon>
        <taxon>Haplorrhini</taxon>
        <taxon>Catarrhini</taxon>
        <taxon>Cercopithecidae</taxon>
        <taxon>Colobinae</taxon>
        <taxon>Rhinopithecus</taxon>
    </lineage>
</organism>
<dbReference type="GO" id="GO:0005524">
    <property type="term" value="F:ATP binding"/>
    <property type="evidence" value="ECO:0007669"/>
    <property type="project" value="UniProtKB-KW"/>
</dbReference>
<dbReference type="FunFam" id="1.10.510.10:FF:000275">
    <property type="entry name" value="SRSF protein kinase 2 isoform X3"/>
    <property type="match status" value="1"/>
</dbReference>
<dbReference type="PANTHER" id="PTHR47634">
    <property type="entry name" value="PROTEIN KINASE DOMAIN-CONTAINING PROTEIN-RELATED"/>
    <property type="match status" value="1"/>
</dbReference>
<dbReference type="Ensembl" id="ENSRBIT00000044977.1">
    <property type="protein sequence ID" value="ENSRBIP00000021094.1"/>
    <property type="gene ID" value="ENSRBIG00000034531.1"/>
</dbReference>
<dbReference type="PROSITE" id="PS00108">
    <property type="entry name" value="PROTEIN_KINASE_ST"/>
    <property type="match status" value="1"/>
</dbReference>
<keyword evidence="11" id="KW-1185">Reference proteome</keyword>
<evidence type="ECO:0000256" key="7">
    <source>
        <dbReference type="ARBA" id="ARBA00047899"/>
    </source>
</evidence>
<accession>A0A2K6LC38</accession>
<sequence>IFVAKKVVKSDEIKLLKCVQESDPSDPNKHMVIQLIDGFTISGVNGIHVCMVFEVLGHHLLKWIIKSNYQGLPVRCVKRIIRWFLQGLDYLHSKTKIIHTDIKLQNILMCMDDAYVRRTAAETTEWQKAGLPPPSGRKNNRWVDGALL</sequence>
<reference evidence="10" key="2">
    <citation type="submission" date="2025-08" db="UniProtKB">
        <authorList>
            <consortium name="Ensembl"/>
        </authorList>
    </citation>
    <scope>IDENTIFICATION</scope>
</reference>
<evidence type="ECO:0000259" key="9">
    <source>
        <dbReference type="PROSITE" id="PS50011"/>
    </source>
</evidence>
<feature type="domain" description="Protein kinase" evidence="9">
    <location>
        <begin position="1"/>
        <end position="148"/>
    </location>
</feature>
<dbReference type="InterPro" id="IPR008271">
    <property type="entry name" value="Ser/Thr_kinase_AS"/>
</dbReference>
<dbReference type="PROSITE" id="PS50011">
    <property type="entry name" value="PROTEIN_KINASE_DOM"/>
    <property type="match status" value="1"/>
</dbReference>
<dbReference type="SUPFAM" id="SSF56112">
    <property type="entry name" value="Protein kinase-like (PK-like)"/>
    <property type="match status" value="1"/>
</dbReference>
<dbReference type="OMA" id="CMDDAYV"/>
<evidence type="ECO:0000313" key="11">
    <source>
        <dbReference type="Proteomes" id="UP000233180"/>
    </source>
</evidence>
<name>A0A2K6LC38_RHIBE</name>
<evidence type="ECO:0000256" key="4">
    <source>
        <dbReference type="ARBA" id="ARBA00022741"/>
    </source>
</evidence>
<keyword evidence="5" id="KW-0418">Kinase</keyword>
<dbReference type="GO" id="GO:0004674">
    <property type="term" value="F:protein serine/threonine kinase activity"/>
    <property type="evidence" value="ECO:0007669"/>
    <property type="project" value="UniProtKB-KW"/>
</dbReference>
<evidence type="ECO:0000256" key="5">
    <source>
        <dbReference type="ARBA" id="ARBA00022777"/>
    </source>
</evidence>
<dbReference type="Pfam" id="PF00069">
    <property type="entry name" value="Pkinase"/>
    <property type="match status" value="1"/>
</dbReference>
<keyword evidence="3" id="KW-0808">Transferase</keyword>
<dbReference type="InterPro" id="IPR000719">
    <property type="entry name" value="Prot_kinase_dom"/>
</dbReference>
<evidence type="ECO:0000313" key="10">
    <source>
        <dbReference type="Ensembl" id="ENSRBIP00000021094.1"/>
    </source>
</evidence>
<dbReference type="Gene3D" id="1.10.510.10">
    <property type="entry name" value="Transferase(Phosphotransferase) domain 1"/>
    <property type="match status" value="1"/>
</dbReference>
<dbReference type="GeneTree" id="ENSGT00940000154795"/>
<dbReference type="GO" id="GO:0035556">
    <property type="term" value="P:intracellular signal transduction"/>
    <property type="evidence" value="ECO:0007669"/>
    <property type="project" value="TreeGrafter"/>
</dbReference>
<evidence type="ECO:0000256" key="2">
    <source>
        <dbReference type="ARBA" id="ARBA00022527"/>
    </source>
</evidence>
<dbReference type="InterPro" id="IPR051334">
    <property type="entry name" value="SRPK"/>
</dbReference>
<comment type="catalytic activity">
    <reaction evidence="7">
        <text>L-threonyl-[protein] + ATP = O-phospho-L-threonyl-[protein] + ADP + H(+)</text>
        <dbReference type="Rhea" id="RHEA:46608"/>
        <dbReference type="Rhea" id="RHEA-COMP:11060"/>
        <dbReference type="Rhea" id="RHEA-COMP:11605"/>
        <dbReference type="ChEBI" id="CHEBI:15378"/>
        <dbReference type="ChEBI" id="CHEBI:30013"/>
        <dbReference type="ChEBI" id="CHEBI:30616"/>
        <dbReference type="ChEBI" id="CHEBI:61977"/>
        <dbReference type="ChEBI" id="CHEBI:456216"/>
        <dbReference type="EC" id="2.7.11.1"/>
    </reaction>
</comment>
<dbReference type="Gene3D" id="3.30.200.20">
    <property type="entry name" value="Phosphorylase Kinase, domain 1"/>
    <property type="match status" value="1"/>
</dbReference>
<protein>
    <recommendedName>
        <fullName evidence="1">non-specific serine/threonine protein kinase</fullName>
        <ecNumber evidence="1">2.7.11.1</ecNumber>
    </recommendedName>
</protein>
<reference evidence="10" key="3">
    <citation type="submission" date="2025-09" db="UniProtKB">
        <authorList>
            <consortium name="Ensembl"/>
        </authorList>
    </citation>
    <scope>IDENTIFICATION</scope>
</reference>
<dbReference type="EC" id="2.7.11.1" evidence="1"/>
<keyword evidence="4" id="KW-0547">Nucleotide-binding</keyword>
<evidence type="ECO:0000256" key="1">
    <source>
        <dbReference type="ARBA" id="ARBA00012513"/>
    </source>
</evidence>
<dbReference type="GO" id="GO:0005634">
    <property type="term" value="C:nucleus"/>
    <property type="evidence" value="ECO:0007669"/>
    <property type="project" value="TreeGrafter"/>
</dbReference>
<proteinExistence type="predicted"/>
<evidence type="ECO:0000256" key="3">
    <source>
        <dbReference type="ARBA" id="ARBA00022679"/>
    </source>
</evidence>
<dbReference type="STRING" id="61621.ENSRBIP00000021094"/>
<dbReference type="InterPro" id="IPR011009">
    <property type="entry name" value="Kinase-like_dom_sf"/>
</dbReference>
<comment type="catalytic activity">
    <reaction evidence="8">
        <text>L-seryl-[protein] + ATP = O-phospho-L-seryl-[protein] + ADP + H(+)</text>
        <dbReference type="Rhea" id="RHEA:17989"/>
        <dbReference type="Rhea" id="RHEA-COMP:9863"/>
        <dbReference type="Rhea" id="RHEA-COMP:11604"/>
        <dbReference type="ChEBI" id="CHEBI:15378"/>
        <dbReference type="ChEBI" id="CHEBI:29999"/>
        <dbReference type="ChEBI" id="CHEBI:30616"/>
        <dbReference type="ChEBI" id="CHEBI:83421"/>
        <dbReference type="ChEBI" id="CHEBI:456216"/>
        <dbReference type="EC" id="2.7.11.1"/>
    </reaction>
</comment>
<reference evidence="10 11" key="1">
    <citation type="submission" date="2016-06" db="EMBL/GenBank/DDBJ databases">
        <title>Genome of Rhinopithecus bieti.</title>
        <authorList>
            <person name="Wu"/>
            <person name="C.-I. and Zhang"/>
            <person name="Y."/>
        </authorList>
    </citation>
    <scope>NUCLEOTIDE SEQUENCE</scope>
</reference>
<evidence type="ECO:0000256" key="6">
    <source>
        <dbReference type="ARBA" id="ARBA00022840"/>
    </source>
</evidence>
<dbReference type="Proteomes" id="UP000233180">
    <property type="component" value="Unassembled WGS sequence"/>
</dbReference>
<dbReference type="GO" id="GO:0005737">
    <property type="term" value="C:cytoplasm"/>
    <property type="evidence" value="ECO:0007669"/>
    <property type="project" value="TreeGrafter"/>
</dbReference>
<keyword evidence="6" id="KW-0067">ATP-binding</keyword>
<dbReference type="GO" id="GO:0050684">
    <property type="term" value="P:regulation of mRNA processing"/>
    <property type="evidence" value="ECO:0007669"/>
    <property type="project" value="TreeGrafter"/>
</dbReference>
<dbReference type="AlphaFoldDB" id="A0A2K6LC38"/>